<evidence type="ECO:0000256" key="2">
    <source>
        <dbReference type="ARBA" id="ARBA00022771"/>
    </source>
</evidence>
<dbReference type="SUPFAM" id="SSF53474">
    <property type="entry name" value="alpha/beta-Hydrolases"/>
    <property type="match status" value="1"/>
</dbReference>
<dbReference type="InterPro" id="IPR029058">
    <property type="entry name" value="AB_hydrolase_fold"/>
</dbReference>
<dbReference type="InterPro" id="IPR052920">
    <property type="entry name" value="DNA-binding_regulatory"/>
</dbReference>
<dbReference type="Gene3D" id="3.40.50.1820">
    <property type="entry name" value="alpha/beta hydrolase"/>
    <property type="match status" value="1"/>
</dbReference>
<accession>A0A7S2FNH9</accession>
<evidence type="ECO:0000256" key="3">
    <source>
        <dbReference type="ARBA" id="ARBA00022833"/>
    </source>
</evidence>
<dbReference type="Pfam" id="PF12146">
    <property type="entry name" value="Hydrolase_4"/>
    <property type="match status" value="1"/>
</dbReference>
<dbReference type="PANTHER" id="PTHR43358:SF4">
    <property type="entry name" value="ALPHA_BETA HYDROLASE FOLD-1 DOMAIN-CONTAINING PROTEIN"/>
    <property type="match status" value="1"/>
</dbReference>
<feature type="compositionally biased region" description="Basic and acidic residues" evidence="4">
    <location>
        <begin position="13"/>
        <end position="26"/>
    </location>
</feature>
<dbReference type="PANTHER" id="PTHR43358">
    <property type="entry name" value="ALPHA/BETA-HYDROLASE"/>
    <property type="match status" value="1"/>
</dbReference>
<dbReference type="InterPro" id="IPR022742">
    <property type="entry name" value="Hydrolase_4"/>
</dbReference>
<dbReference type="EMBL" id="HBGS01018139">
    <property type="protein sequence ID" value="CAD9404699.1"/>
    <property type="molecule type" value="Transcribed_RNA"/>
</dbReference>
<dbReference type="SUPFAM" id="SSF90209">
    <property type="entry name" value="Ran binding protein zinc finger-like"/>
    <property type="match status" value="1"/>
</dbReference>
<evidence type="ECO:0000256" key="1">
    <source>
        <dbReference type="ARBA" id="ARBA00022723"/>
    </source>
</evidence>
<dbReference type="InterPro" id="IPR009199">
    <property type="entry name" value="PhoPQ-act_pathogen-rel_PqaA"/>
</dbReference>
<feature type="domain" description="RanBP2-type" evidence="5">
    <location>
        <begin position="413"/>
        <end position="432"/>
    </location>
</feature>
<dbReference type="GO" id="GO:0008270">
    <property type="term" value="F:zinc ion binding"/>
    <property type="evidence" value="ECO:0007669"/>
    <property type="project" value="UniProtKB-KW"/>
</dbReference>
<keyword evidence="3" id="KW-0862">Zinc</keyword>
<name>A0A7S2FNH9_9STRA</name>
<proteinExistence type="predicted"/>
<protein>
    <recommendedName>
        <fullName evidence="5">RanBP2-type domain-containing protein</fullName>
    </recommendedName>
</protein>
<organism evidence="6">
    <name type="scientific">Octactis speculum</name>
    <dbReference type="NCBI Taxonomy" id="3111310"/>
    <lineage>
        <taxon>Eukaryota</taxon>
        <taxon>Sar</taxon>
        <taxon>Stramenopiles</taxon>
        <taxon>Ochrophyta</taxon>
        <taxon>Dictyochophyceae</taxon>
        <taxon>Dictyochales</taxon>
        <taxon>Dictyochaceae</taxon>
        <taxon>Octactis</taxon>
    </lineage>
</organism>
<reference evidence="6" key="1">
    <citation type="submission" date="2021-01" db="EMBL/GenBank/DDBJ databases">
        <authorList>
            <person name="Corre E."/>
            <person name="Pelletier E."/>
            <person name="Niang G."/>
            <person name="Scheremetjew M."/>
            <person name="Finn R."/>
            <person name="Kale V."/>
            <person name="Holt S."/>
            <person name="Cochrane G."/>
            <person name="Meng A."/>
            <person name="Brown T."/>
            <person name="Cohen L."/>
        </authorList>
    </citation>
    <scope>NUCLEOTIDE SEQUENCE</scope>
    <source>
        <strain evidence="6">CCMP1381</strain>
    </source>
</reference>
<gene>
    <name evidence="6" type="ORF">DSPE1174_LOCUS9530</name>
</gene>
<dbReference type="InterPro" id="IPR036443">
    <property type="entry name" value="Znf_RanBP2_sf"/>
</dbReference>
<evidence type="ECO:0000313" key="6">
    <source>
        <dbReference type="EMBL" id="CAD9404699.1"/>
    </source>
</evidence>
<keyword evidence="1" id="KW-0479">Metal-binding</keyword>
<dbReference type="AlphaFoldDB" id="A0A7S2FNH9"/>
<dbReference type="PROSITE" id="PS01358">
    <property type="entry name" value="ZF_RANBP2_1"/>
    <property type="match status" value="1"/>
</dbReference>
<dbReference type="InterPro" id="IPR001876">
    <property type="entry name" value="Znf_RanBP2"/>
</dbReference>
<evidence type="ECO:0000256" key="4">
    <source>
        <dbReference type="SAM" id="MobiDB-lite"/>
    </source>
</evidence>
<dbReference type="Pfam" id="PF10142">
    <property type="entry name" value="PhoPQ_related"/>
    <property type="match status" value="1"/>
</dbReference>
<sequence>MGNSASAEEETSEEKNARRPDYRDHDDAAEEDLQDEAQQSYWEMCKQGYQELVNAIIRPPRADYEEAHLGPSKFYFGNQEFQRDDMELRNDRDMRIKCSHWKASSRSNKKQGPKPCVIYMHGNSSARLEAIPQLSLCLALGVTLFAFDFTGSGLSDGEYVSLGFFEREDLKAVVHYLRESGNVSTIALWGRSMGAATSLLHGDRDPSIAAMVLDSPFSDLTQLAEEMVDKGRDQGLTVPGFVVSIAIRMIKSSVQKQAGFDIKDLSPIAHADRCFIPALFVAGEGDDFIKPDHSRNIHAKYAGDKNLVIVEGDHNSQRPRFLFDSVAIFLQTYLQLPPDSGLTNVDPYNNGLAPWHGNHQDTGSPFSEFGAQDLGMTSERQRETQRALYNMLSAGTHNDGGDESSETAPSKKWVCDVCTLENNGLDPVCEACGSMDSTQR</sequence>
<evidence type="ECO:0000259" key="5">
    <source>
        <dbReference type="PROSITE" id="PS01358"/>
    </source>
</evidence>
<keyword evidence="2" id="KW-0863">Zinc-finger</keyword>
<feature type="region of interest" description="Disordered" evidence="4">
    <location>
        <begin position="1"/>
        <end position="34"/>
    </location>
</feature>